<dbReference type="KEGG" id="cia:BEN51_08590"/>
<dbReference type="RefSeq" id="WP_119865670.1">
    <property type="nucleotide sequence ID" value="NZ_CP016786.1"/>
</dbReference>
<evidence type="ECO:0000259" key="9">
    <source>
        <dbReference type="Pfam" id="PF25198"/>
    </source>
</evidence>
<dbReference type="GO" id="GO:0016020">
    <property type="term" value="C:membrane"/>
    <property type="evidence" value="ECO:0007669"/>
    <property type="project" value="UniProtKB-SubCell"/>
</dbReference>
<dbReference type="InterPro" id="IPR057336">
    <property type="entry name" value="GerAC_N"/>
</dbReference>
<dbReference type="NCBIfam" id="TIGR02887">
    <property type="entry name" value="spore_ger_x_C"/>
    <property type="match status" value="1"/>
</dbReference>
<reference evidence="10 11" key="1">
    <citation type="submission" date="2016-08" db="EMBL/GenBank/DDBJ databases">
        <title>Complete Genome Sequence Of The Indigo Reducing Clostridium isatidis DSM15098.</title>
        <authorList>
            <person name="Little G.T."/>
            <person name="Minton N.P."/>
        </authorList>
    </citation>
    <scope>NUCLEOTIDE SEQUENCE [LARGE SCALE GENOMIC DNA]</scope>
    <source>
        <strain evidence="10 11">DSM 15098</strain>
    </source>
</reference>
<dbReference type="AlphaFoldDB" id="A0A343JDC8"/>
<comment type="subcellular location">
    <subcellularLocation>
        <location evidence="1">Membrane</location>
        <topology evidence="1">Lipid-anchor</topology>
    </subcellularLocation>
</comment>
<feature type="domain" description="Spore germination GerAC-like C-terminal" evidence="8">
    <location>
        <begin position="208"/>
        <end position="363"/>
    </location>
</feature>
<keyword evidence="5" id="KW-0472">Membrane</keyword>
<sequence>MKVNKIIIAIMLLLTPALLSGCFNYNDINKLTFVTSIIFDEEDSDKIIVYVDCIKPYRSSDEGEEKARRIMYKGEGKTAIEALKNVNLISSTRLNYSQNRAYIFTEKAAKSGIEKYLSLINNNQQLSIKPDMFIYSGDISKLLEVSSKDEEYLGQFLEELINRNKTNPKAVSANMNDYLSKVIEEDDSFIVGSLKIKEDEIGEKIELSGGAILKDHKLVSNMNPEDVISYNVLLNNITDGILEIANPQNDNGLITVEILGTNVESNIEIEDEKIKLIKNVDLKVTIAEAQSELIVNDEILDYIKEETENLMKDYLVSTFDKFKKEELDIFEVKRLLNINYPKFDIESPLLNTNLEVNVKVIIDGSSLIKDIL</sequence>
<keyword evidence="6" id="KW-0564">Palmitate</keyword>
<dbReference type="Pfam" id="PF25198">
    <property type="entry name" value="Spore_GerAC_N"/>
    <property type="match status" value="1"/>
</dbReference>
<dbReference type="InterPro" id="IPR038501">
    <property type="entry name" value="Spore_GerAC_C_sf"/>
</dbReference>
<keyword evidence="11" id="KW-1185">Reference proteome</keyword>
<organism evidence="10 11">
    <name type="scientific">Clostridium isatidis</name>
    <dbReference type="NCBI Taxonomy" id="182773"/>
    <lineage>
        <taxon>Bacteria</taxon>
        <taxon>Bacillati</taxon>
        <taxon>Bacillota</taxon>
        <taxon>Clostridia</taxon>
        <taxon>Eubacteriales</taxon>
        <taxon>Clostridiaceae</taxon>
        <taxon>Clostridium</taxon>
    </lineage>
</organism>
<keyword evidence="7" id="KW-0449">Lipoprotein</keyword>
<dbReference type="InterPro" id="IPR008844">
    <property type="entry name" value="Spore_GerAC-like"/>
</dbReference>
<dbReference type="GO" id="GO:0009847">
    <property type="term" value="P:spore germination"/>
    <property type="evidence" value="ECO:0007669"/>
    <property type="project" value="InterPro"/>
</dbReference>
<dbReference type="Proteomes" id="UP000264883">
    <property type="component" value="Chromosome"/>
</dbReference>
<dbReference type="Pfam" id="PF05504">
    <property type="entry name" value="Spore_GerAC"/>
    <property type="match status" value="1"/>
</dbReference>
<evidence type="ECO:0000259" key="8">
    <source>
        <dbReference type="Pfam" id="PF05504"/>
    </source>
</evidence>
<evidence type="ECO:0000313" key="11">
    <source>
        <dbReference type="Proteomes" id="UP000264883"/>
    </source>
</evidence>
<evidence type="ECO:0000256" key="4">
    <source>
        <dbReference type="ARBA" id="ARBA00022729"/>
    </source>
</evidence>
<dbReference type="OrthoDB" id="1880153at2"/>
<dbReference type="PROSITE" id="PS51257">
    <property type="entry name" value="PROKAR_LIPOPROTEIN"/>
    <property type="match status" value="1"/>
</dbReference>
<feature type="domain" description="Spore germination protein N-terminal" evidence="9">
    <location>
        <begin position="24"/>
        <end position="191"/>
    </location>
</feature>
<comment type="similarity">
    <text evidence="2">Belongs to the GerABKC lipoprotein family.</text>
</comment>
<dbReference type="Gene3D" id="3.30.300.210">
    <property type="entry name" value="Nutrient germinant receptor protein C, domain 3"/>
    <property type="match status" value="1"/>
</dbReference>
<accession>A0A343JDC8</accession>
<dbReference type="EMBL" id="CP016786">
    <property type="protein sequence ID" value="ASW43536.1"/>
    <property type="molecule type" value="Genomic_DNA"/>
</dbReference>
<gene>
    <name evidence="10" type="ORF">BEN51_08590</name>
</gene>
<evidence type="ECO:0000256" key="1">
    <source>
        <dbReference type="ARBA" id="ARBA00004635"/>
    </source>
</evidence>
<keyword evidence="4" id="KW-0732">Signal</keyword>
<evidence type="ECO:0000256" key="7">
    <source>
        <dbReference type="ARBA" id="ARBA00023288"/>
    </source>
</evidence>
<evidence type="ECO:0000256" key="6">
    <source>
        <dbReference type="ARBA" id="ARBA00023139"/>
    </source>
</evidence>
<evidence type="ECO:0000256" key="5">
    <source>
        <dbReference type="ARBA" id="ARBA00023136"/>
    </source>
</evidence>
<protein>
    <submittedName>
        <fullName evidence="10">Spore gernimation protein</fullName>
    </submittedName>
</protein>
<name>A0A343JDC8_9CLOT</name>
<evidence type="ECO:0000313" key="10">
    <source>
        <dbReference type="EMBL" id="ASW43536.1"/>
    </source>
</evidence>
<dbReference type="PANTHER" id="PTHR35789:SF1">
    <property type="entry name" value="SPORE GERMINATION PROTEIN B3"/>
    <property type="match status" value="1"/>
</dbReference>
<proteinExistence type="inferred from homology"/>
<dbReference type="InterPro" id="IPR046953">
    <property type="entry name" value="Spore_GerAC-like_C"/>
</dbReference>
<evidence type="ECO:0000256" key="3">
    <source>
        <dbReference type="ARBA" id="ARBA00022544"/>
    </source>
</evidence>
<evidence type="ECO:0000256" key="2">
    <source>
        <dbReference type="ARBA" id="ARBA00007886"/>
    </source>
</evidence>
<dbReference type="PANTHER" id="PTHR35789">
    <property type="entry name" value="SPORE GERMINATION PROTEIN B3"/>
    <property type="match status" value="1"/>
</dbReference>
<keyword evidence="3" id="KW-0309">Germination</keyword>